<gene>
    <name evidence="2" type="ORF">J21TS3_50030</name>
</gene>
<evidence type="ECO:0000256" key="1">
    <source>
        <dbReference type="SAM" id="Phobius"/>
    </source>
</evidence>
<proteinExistence type="predicted"/>
<feature type="transmembrane region" description="Helical" evidence="1">
    <location>
        <begin position="252"/>
        <end position="270"/>
    </location>
</feature>
<reference evidence="2 3" key="1">
    <citation type="submission" date="2021-03" db="EMBL/GenBank/DDBJ databases">
        <title>Antimicrobial resistance genes in bacteria isolated from Japanese honey, and their potential for conferring macrolide and lincosamide resistance in the American foulbrood pathogen Paenibacillus larvae.</title>
        <authorList>
            <person name="Okamoto M."/>
            <person name="Kumagai M."/>
            <person name="Kanamori H."/>
            <person name="Takamatsu D."/>
        </authorList>
    </citation>
    <scope>NUCLEOTIDE SEQUENCE [LARGE SCALE GENOMIC DNA]</scope>
    <source>
        <strain evidence="2 3">J21TS3</strain>
    </source>
</reference>
<name>A0ABQ4M3R3_9BACL</name>
<evidence type="ECO:0000313" key="2">
    <source>
        <dbReference type="EMBL" id="GIO70182.1"/>
    </source>
</evidence>
<keyword evidence="1" id="KW-1133">Transmembrane helix</keyword>
<feature type="transmembrane region" description="Helical" evidence="1">
    <location>
        <begin position="52"/>
        <end position="71"/>
    </location>
</feature>
<evidence type="ECO:0008006" key="4">
    <source>
        <dbReference type="Google" id="ProtNLM"/>
    </source>
</evidence>
<comment type="caution">
    <text evidence="2">The sequence shown here is derived from an EMBL/GenBank/DDBJ whole genome shotgun (WGS) entry which is preliminary data.</text>
</comment>
<accession>A0ABQ4M3R3</accession>
<dbReference type="EMBL" id="BORW01000050">
    <property type="protein sequence ID" value="GIO70182.1"/>
    <property type="molecule type" value="Genomic_DNA"/>
</dbReference>
<organism evidence="2 3">
    <name type="scientific">Paenibacillus cookii</name>
    <dbReference type="NCBI Taxonomy" id="157839"/>
    <lineage>
        <taxon>Bacteria</taxon>
        <taxon>Bacillati</taxon>
        <taxon>Bacillota</taxon>
        <taxon>Bacilli</taxon>
        <taxon>Bacillales</taxon>
        <taxon>Paenibacillaceae</taxon>
        <taxon>Paenibacillus</taxon>
    </lineage>
</organism>
<keyword evidence="3" id="KW-1185">Reference proteome</keyword>
<feature type="transmembrane region" description="Helical" evidence="1">
    <location>
        <begin position="20"/>
        <end position="40"/>
    </location>
</feature>
<keyword evidence="1" id="KW-0812">Transmembrane</keyword>
<sequence length="679" mass="76963">MRTLFAMMNMEFKQYRRGVLIWIAIALLTVYLPIGYYHFLNDLMQVGQFLQSSGYIGMASALFGLFFGILISRREQEAGMAECLASAPGSALRNLSKLLAWGAICFILMAIASIEVMLMIWFSGSEYLSFAYKVILYIFLYWGMTLFSCGVLGFAIGELLGQSWWKLPLVLLVWFAISPFNMLFSRYIPVNVLSWLNQGEQDLGSAYNGVEGLYLAYSFIAKKTAFLAVCLTLAFASVLIRQEREPSLKEKRTLAAAVAGCLIIFAIFVAEAKSPLSAYKAPLNNYMDLYLSQDGEYYSANGSSKTEMSPPAFEVDRYDLDIKHTLNLINYNAQMRVSHVAPSLTSLRFTLYHNLEVKQAEVDGKPARWKRDGDWLYVDWPEGKVEGDVSFHIKGSAGANNPISETSFFMSSAFPWYPVPGTWIVAEKFDLFYEPQYNHIALSKPASFHISIHANERTYSNLPKQADGTFAGQSSGATVLSGMLMDKNVGGYQIVGPPDRIDEVGSAIEKVEQTKNHLSSLLGIKAPDMPKQIMVVPSFSFFPNYYMQLGEDELFVNELITRNPYTVENIARMESVFQAFFWSNRYRINDEQNSYIFRMILEYMESPNKKGTTLSHQVREIERQGDRAPATAYLARDILQFYNNQGEKGLKRLVRAAYQLSDARTLDFSDWKKLMDRSY</sequence>
<dbReference type="Proteomes" id="UP000680638">
    <property type="component" value="Unassembled WGS sequence"/>
</dbReference>
<keyword evidence="1" id="KW-0472">Membrane</keyword>
<feature type="transmembrane region" description="Helical" evidence="1">
    <location>
        <begin position="169"/>
        <end position="188"/>
    </location>
</feature>
<protein>
    <recommendedName>
        <fullName evidence="4">ABC transporter permease</fullName>
    </recommendedName>
</protein>
<feature type="transmembrane region" description="Helical" evidence="1">
    <location>
        <begin position="134"/>
        <end position="157"/>
    </location>
</feature>
<feature type="transmembrane region" description="Helical" evidence="1">
    <location>
        <begin position="98"/>
        <end position="122"/>
    </location>
</feature>
<evidence type="ECO:0000313" key="3">
    <source>
        <dbReference type="Proteomes" id="UP000680638"/>
    </source>
</evidence>
<feature type="transmembrane region" description="Helical" evidence="1">
    <location>
        <begin position="214"/>
        <end position="240"/>
    </location>
</feature>